<dbReference type="PANTHER" id="PTHR19443:SF16">
    <property type="entry name" value="HEXOKINASE TYPE 1-RELATED"/>
    <property type="match status" value="1"/>
</dbReference>
<evidence type="ECO:0000313" key="5">
    <source>
        <dbReference type="EMBL" id="PJC81961.1"/>
    </source>
</evidence>
<feature type="domain" description="Hexokinase C-terminal" evidence="4">
    <location>
        <begin position="208"/>
        <end position="275"/>
    </location>
</feature>
<dbReference type="InterPro" id="IPR022673">
    <property type="entry name" value="Hexokinase_C"/>
</dbReference>
<feature type="domain" description="Hexokinase C-terminal" evidence="4">
    <location>
        <begin position="358"/>
        <end position="480"/>
    </location>
</feature>
<reference evidence="6" key="1">
    <citation type="submission" date="2017-09" db="EMBL/GenBank/DDBJ databases">
        <title>Depth-based differentiation of microbial function through sediment-hosted aquifers and enrichment of novel symbionts in the deep terrestrial subsurface.</title>
        <authorList>
            <person name="Probst A.J."/>
            <person name="Ladd B."/>
            <person name="Jarett J.K."/>
            <person name="Geller-Mcgrath D.E."/>
            <person name="Sieber C.M.K."/>
            <person name="Emerson J.B."/>
            <person name="Anantharaman K."/>
            <person name="Thomas B.C."/>
            <person name="Malmstrom R."/>
            <person name="Stieglmeier M."/>
            <person name="Klingl A."/>
            <person name="Woyke T."/>
            <person name="Ryan C.M."/>
            <person name="Banfield J.F."/>
        </authorList>
    </citation>
    <scope>NUCLEOTIDE SEQUENCE [LARGE SCALE GENOMIC DNA]</scope>
</reference>
<dbReference type="InterPro" id="IPR043129">
    <property type="entry name" value="ATPase_NBD"/>
</dbReference>
<gene>
    <name evidence="5" type="ORF">CO007_01895</name>
</gene>
<dbReference type="Proteomes" id="UP000229370">
    <property type="component" value="Unassembled WGS sequence"/>
</dbReference>
<dbReference type="GO" id="GO:0005524">
    <property type="term" value="F:ATP binding"/>
    <property type="evidence" value="ECO:0007669"/>
    <property type="project" value="InterPro"/>
</dbReference>
<evidence type="ECO:0000256" key="2">
    <source>
        <dbReference type="ARBA" id="ARBA00005007"/>
    </source>
</evidence>
<dbReference type="GO" id="GO:0006006">
    <property type="term" value="P:glucose metabolic process"/>
    <property type="evidence" value="ECO:0007669"/>
    <property type="project" value="TreeGrafter"/>
</dbReference>
<accession>A0A2M8GN37</accession>
<comment type="caution">
    <text evidence="5">The sequence shown here is derived from an EMBL/GenBank/DDBJ whole genome shotgun (WGS) entry which is preliminary data.</text>
</comment>
<proteinExistence type="predicted"/>
<evidence type="ECO:0000259" key="4">
    <source>
        <dbReference type="Pfam" id="PF03727"/>
    </source>
</evidence>
<comment type="pathway">
    <text evidence="2">Carbohydrate metabolism.</text>
</comment>
<dbReference type="GO" id="GO:0008865">
    <property type="term" value="F:fructokinase activity"/>
    <property type="evidence" value="ECO:0007669"/>
    <property type="project" value="TreeGrafter"/>
</dbReference>
<sequence length="492" mass="55739">MPIMANNFPKLRYNHFMAQISLYSLPQLKKIRDNFINELILAARGEKTSLAFIKNSLPLKPVVADDELFQLMAIGGSVFHMALAKKSKNKISLQKKVKFFLPHFSSREIFCKFFLEQLDPRVNTVALNLAYHLVPSLRHGLVDDRLVIPTKEQPFSGLVNKLIGQELEIYVFEKLKRRIRVAVANDAICLLLSTLPSQSRSSQRLSTVAGIVGAGTNFAFFLSPCQQAENENIAVNLESGNFDKFPPTATGKIIDQNSDQRGQQLLEKEVSGNYLYRHYNLLVKHSPSLWDTTWGIPLWRSGLQHQQGFGVRNPEPSRRYVGAGSLVNRGEKNRLLLSTFELSQQAQLHPGGVNRGVTIARKLIERSASLIACQIAGIYLFKTCRENKKSAQDTDSRHMSRVAANLMDNARFTSLMHVREDVSKHFKKEVTPFKFIMEGSLFWHGWHYQQFVEDYLKKLAVRKNSIKFINVKNSSLIGASRLIAKLGRNGII</sequence>
<dbReference type="CDD" id="cd24000">
    <property type="entry name" value="ASKHA_NBD_HK"/>
    <property type="match status" value="1"/>
</dbReference>
<dbReference type="PRINTS" id="PR00475">
    <property type="entry name" value="HEXOKINASE"/>
</dbReference>
<dbReference type="GO" id="GO:0001678">
    <property type="term" value="P:intracellular glucose homeostasis"/>
    <property type="evidence" value="ECO:0007669"/>
    <property type="project" value="InterPro"/>
</dbReference>
<dbReference type="AlphaFoldDB" id="A0A2M8GN37"/>
<dbReference type="SUPFAM" id="SSF53067">
    <property type="entry name" value="Actin-like ATPase domain"/>
    <property type="match status" value="1"/>
</dbReference>
<dbReference type="Gene3D" id="3.40.367.20">
    <property type="match status" value="2"/>
</dbReference>
<dbReference type="Pfam" id="PF03727">
    <property type="entry name" value="Hexokinase_2"/>
    <property type="match status" value="2"/>
</dbReference>
<dbReference type="InterPro" id="IPR001312">
    <property type="entry name" value="Hexokinase"/>
</dbReference>
<dbReference type="PROSITE" id="PS51748">
    <property type="entry name" value="HEXOKINASE_2"/>
    <property type="match status" value="1"/>
</dbReference>
<evidence type="ECO:0000256" key="3">
    <source>
        <dbReference type="ARBA" id="ARBA00023152"/>
    </source>
</evidence>
<dbReference type="GO" id="GO:0006096">
    <property type="term" value="P:glycolytic process"/>
    <property type="evidence" value="ECO:0007669"/>
    <property type="project" value="UniProtKB-KW"/>
</dbReference>
<evidence type="ECO:0000313" key="6">
    <source>
        <dbReference type="Proteomes" id="UP000229370"/>
    </source>
</evidence>
<keyword evidence="3" id="KW-0324">Glycolysis</keyword>
<organism evidence="5 6">
    <name type="scientific">Candidatus Roizmanbacteria bacterium CG_4_8_14_3_um_filter_36_10</name>
    <dbReference type="NCBI Taxonomy" id="1974834"/>
    <lineage>
        <taxon>Bacteria</taxon>
        <taxon>Candidatus Roizmaniibacteriota</taxon>
    </lineage>
</organism>
<evidence type="ECO:0000256" key="1">
    <source>
        <dbReference type="ARBA" id="ARBA00004921"/>
    </source>
</evidence>
<name>A0A2M8GN37_9BACT</name>
<dbReference type="GO" id="GO:0005536">
    <property type="term" value="F:D-glucose binding"/>
    <property type="evidence" value="ECO:0007669"/>
    <property type="project" value="InterPro"/>
</dbReference>
<dbReference type="GO" id="GO:0004340">
    <property type="term" value="F:glucokinase activity"/>
    <property type="evidence" value="ECO:0007669"/>
    <property type="project" value="TreeGrafter"/>
</dbReference>
<comment type="pathway">
    <text evidence="1">Carbohydrate degradation.</text>
</comment>
<dbReference type="PANTHER" id="PTHR19443">
    <property type="entry name" value="HEXOKINASE"/>
    <property type="match status" value="1"/>
</dbReference>
<dbReference type="EMBL" id="PFQK01000036">
    <property type="protein sequence ID" value="PJC81961.1"/>
    <property type="molecule type" value="Genomic_DNA"/>
</dbReference>
<protein>
    <recommendedName>
        <fullName evidence="4">Hexokinase C-terminal domain-containing protein</fullName>
    </recommendedName>
</protein>